<dbReference type="Proteomes" id="UP000494206">
    <property type="component" value="Unassembled WGS sequence"/>
</dbReference>
<organism evidence="1 2">
    <name type="scientific">Caenorhabditis bovis</name>
    <dbReference type="NCBI Taxonomy" id="2654633"/>
    <lineage>
        <taxon>Eukaryota</taxon>
        <taxon>Metazoa</taxon>
        <taxon>Ecdysozoa</taxon>
        <taxon>Nematoda</taxon>
        <taxon>Chromadorea</taxon>
        <taxon>Rhabditida</taxon>
        <taxon>Rhabditina</taxon>
        <taxon>Rhabditomorpha</taxon>
        <taxon>Rhabditoidea</taxon>
        <taxon>Rhabditidae</taxon>
        <taxon>Peloderinae</taxon>
        <taxon>Caenorhabditis</taxon>
    </lineage>
</organism>
<evidence type="ECO:0000313" key="2">
    <source>
        <dbReference type="Proteomes" id="UP000494206"/>
    </source>
</evidence>
<gene>
    <name evidence="1" type="ORF">CBOVIS_LOCUS12435</name>
</gene>
<dbReference type="EMBL" id="CADEPM010000012">
    <property type="protein sequence ID" value="CAB3410992.1"/>
    <property type="molecule type" value="Genomic_DNA"/>
</dbReference>
<evidence type="ECO:0000313" key="1">
    <source>
        <dbReference type="EMBL" id="CAB3410992.1"/>
    </source>
</evidence>
<proteinExistence type="predicted"/>
<dbReference type="AlphaFoldDB" id="A0A8S1FB44"/>
<accession>A0A8S1FB44</accession>
<keyword evidence="2" id="KW-1185">Reference proteome</keyword>
<sequence>MMLGFVFNSNAQESHVKAMYGSDVALDLGEASSYTRNTGDGVIEVYRRCAADNCGHWLNPTSMTRSATAAETVVDDGRLILKSVSLEDSGIYESDEKRIILRVLVA</sequence>
<reference evidence="1 2" key="1">
    <citation type="submission" date="2020-04" db="EMBL/GenBank/DDBJ databases">
        <authorList>
            <person name="Laetsch R D."/>
            <person name="Stevens L."/>
            <person name="Kumar S."/>
            <person name="Blaxter L. M."/>
        </authorList>
    </citation>
    <scope>NUCLEOTIDE SEQUENCE [LARGE SCALE GENOMIC DNA]</scope>
</reference>
<protein>
    <submittedName>
        <fullName evidence="1">Uncharacterized protein</fullName>
    </submittedName>
</protein>
<name>A0A8S1FB44_9PELO</name>
<comment type="caution">
    <text evidence="1">The sequence shown here is derived from an EMBL/GenBank/DDBJ whole genome shotgun (WGS) entry which is preliminary data.</text>
</comment>